<organism evidence="2 3">
    <name type="scientific">Colletotrichum cuscutae</name>
    <dbReference type="NCBI Taxonomy" id="1209917"/>
    <lineage>
        <taxon>Eukaryota</taxon>
        <taxon>Fungi</taxon>
        <taxon>Dikarya</taxon>
        <taxon>Ascomycota</taxon>
        <taxon>Pezizomycotina</taxon>
        <taxon>Sordariomycetes</taxon>
        <taxon>Hypocreomycetidae</taxon>
        <taxon>Glomerellales</taxon>
        <taxon>Glomerellaceae</taxon>
        <taxon>Colletotrichum</taxon>
        <taxon>Colletotrichum acutatum species complex</taxon>
    </lineage>
</organism>
<gene>
    <name evidence="2" type="ORF">CCUS01_06529</name>
</gene>
<name>A0AAI9V3W6_9PEZI</name>
<reference evidence="2" key="1">
    <citation type="submission" date="2016-11" db="EMBL/GenBank/DDBJ databases">
        <title>The genome sequence of Colletotrichum cuscutae.</title>
        <authorList>
            <person name="Baroncelli R."/>
        </authorList>
    </citation>
    <scope>NUCLEOTIDE SEQUENCE</scope>
    <source>
        <strain evidence="2">IMI 304802</strain>
    </source>
</reference>
<evidence type="ECO:0000313" key="2">
    <source>
        <dbReference type="EMBL" id="KAK1470145.1"/>
    </source>
</evidence>
<proteinExistence type="predicted"/>
<keyword evidence="1" id="KW-0472">Membrane</keyword>
<accession>A0AAI9V3W6</accession>
<keyword evidence="1" id="KW-1133">Transmembrane helix</keyword>
<dbReference type="Proteomes" id="UP001239213">
    <property type="component" value="Unassembled WGS sequence"/>
</dbReference>
<evidence type="ECO:0000256" key="1">
    <source>
        <dbReference type="SAM" id="Phobius"/>
    </source>
</evidence>
<feature type="transmembrane region" description="Helical" evidence="1">
    <location>
        <begin position="327"/>
        <end position="347"/>
    </location>
</feature>
<protein>
    <submittedName>
        <fullName evidence="2">Uncharacterized protein</fullName>
    </submittedName>
</protein>
<dbReference type="AlphaFoldDB" id="A0AAI9V3W6"/>
<dbReference type="EMBL" id="MPDP01000246">
    <property type="protein sequence ID" value="KAK1470145.1"/>
    <property type="molecule type" value="Genomic_DNA"/>
</dbReference>
<sequence>MRNPNYRIVGVTQLLEANDAEMTAPSFFFVCRQKRFGAVVDVDDGGRCMPRVARMVGPSASLTLLPCYTDVVSEYDNRQVPFKAIAFLHRDYCRPSPTHCIGVESKCANRKKVFSNDLTLAGSAAPPIKRAPSRRQRPRLSVDLMCIFPAESRAVAALAVLPRLASPTGHAGFSMVSLTMGKGHGGSLTGPPWRPSSCSDSSSILRSRSAWPGRACQRQDLHRNDCLCFRYCRSRGTGTPTCSTRSLSRCGTELRTAVAREHLQSSEQLCAATSTAVRSRQLRYFRPVTDGMIIAEDKLITDKSSDSDKVTGKSCGRSLFRRASTNMFNVAFPLGKSLIVVVAWVAFGL</sequence>
<keyword evidence="1" id="KW-0812">Transmembrane</keyword>
<evidence type="ECO:0000313" key="3">
    <source>
        <dbReference type="Proteomes" id="UP001239213"/>
    </source>
</evidence>
<keyword evidence="3" id="KW-1185">Reference proteome</keyword>
<comment type="caution">
    <text evidence="2">The sequence shown here is derived from an EMBL/GenBank/DDBJ whole genome shotgun (WGS) entry which is preliminary data.</text>
</comment>